<comment type="subunit">
    <text evidence="2 9">Homodimer.</text>
</comment>
<dbReference type="Gene3D" id="3.60.15.10">
    <property type="entry name" value="Ribonuclease Z/Hydroxyacylglutathione hydrolase-like"/>
    <property type="match status" value="1"/>
</dbReference>
<comment type="catalytic activity">
    <reaction evidence="1 9">
        <text>Endonucleolytic cleavage of RNA, removing extra 3' nucleotides from tRNA precursor, generating 3' termini of tRNAs. A 3'-hydroxy group is left at the tRNA terminus and a 5'-phosphoryl group is left at the trailer molecule.</text>
        <dbReference type="EC" id="3.1.26.11"/>
    </reaction>
</comment>
<evidence type="ECO:0000256" key="2">
    <source>
        <dbReference type="ARBA" id="ARBA00011738"/>
    </source>
</evidence>
<evidence type="ECO:0000256" key="1">
    <source>
        <dbReference type="ARBA" id="ARBA00000402"/>
    </source>
</evidence>
<dbReference type="GO" id="GO:0042781">
    <property type="term" value="F:3'-tRNA processing endoribonuclease activity"/>
    <property type="evidence" value="ECO:0007669"/>
    <property type="project" value="UniProtKB-UniRule"/>
</dbReference>
<feature type="binding site" evidence="9">
    <location>
        <position position="60"/>
    </location>
    <ligand>
        <name>Zn(2+)</name>
        <dbReference type="ChEBI" id="CHEBI:29105"/>
        <label>1</label>
        <note>catalytic</note>
    </ligand>
</feature>
<evidence type="ECO:0000259" key="10">
    <source>
        <dbReference type="SMART" id="SM00849"/>
    </source>
</evidence>
<keyword evidence="4 9" id="KW-0540">Nuclease</keyword>
<evidence type="ECO:0000256" key="3">
    <source>
        <dbReference type="ARBA" id="ARBA00022694"/>
    </source>
</evidence>
<dbReference type="EC" id="3.1.26.11" evidence="9"/>
<proteinExistence type="inferred from homology"/>
<comment type="similarity">
    <text evidence="9">Belongs to the RNase Z family.</text>
</comment>
<feature type="binding site" evidence="9">
    <location>
        <position position="65"/>
    </location>
    <ligand>
        <name>Zn(2+)</name>
        <dbReference type="ChEBI" id="CHEBI:29105"/>
        <label>2</label>
        <note>catalytic</note>
    </ligand>
</feature>
<dbReference type="PANTHER" id="PTHR46018">
    <property type="entry name" value="ZINC PHOSPHODIESTERASE ELAC PROTEIN 1"/>
    <property type="match status" value="1"/>
</dbReference>
<dbReference type="GO" id="GO:0008270">
    <property type="term" value="F:zinc ion binding"/>
    <property type="evidence" value="ECO:0007669"/>
    <property type="project" value="UniProtKB-UniRule"/>
</dbReference>
<feature type="binding site" evidence="9">
    <location>
        <position position="137"/>
    </location>
    <ligand>
        <name>Zn(2+)</name>
        <dbReference type="ChEBI" id="CHEBI:29105"/>
        <label>1</label>
        <note>catalytic</note>
    </ligand>
</feature>
<comment type="function">
    <text evidence="9">Zinc phosphodiesterase, which displays some tRNA 3'-processing endonuclease activity. Probably involved in tRNA maturation, by removing a 3'-trailer from precursor tRNA.</text>
</comment>
<dbReference type="SUPFAM" id="SSF56281">
    <property type="entry name" value="Metallo-hydrolase/oxidoreductase"/>
    <property type="match status" value="1"/>
</dbReference>
<dbReference type="EMBL" id="DTAD01000008">
    <property type="protein sequence ID" value="HGN89594.1"/>
    <property type="molecule type" value="Genomic_DNA"/>
</dbReference>
<dbReference type="AlphaFoldDB" id="A0A7C4I4A5"/>
<dbReference type="NCBIfam" id="NF000801">
    <property type="entry name" value="PRK00055.1-3"/>
    <property type="match status" value="1"/>
</dbReference>
<dbReference type="HAMAP" id="MF_01818">
    <property type="entry name" value="RNase_Z_BN"/>
    <property type="match status" value="1"/>
</dbReference>
<protein>
    <recommendedName>
        <fullName evidence="9">Ribonuclease Z</fullName>
        <shortName evidence="9">RNase Z</shortName>
        <ecNumber evidence="9">3.1.26.11</ecNumber>
    </recommendedName>
    <alternativeName>
        <fullName evidence="9">tRNA 3 endonuclease</fullName>
    </alternativeName>
    <alternativeName>
        <fullName evidence="9">tRNase Z</fullName>
    </alternativeName>
</protein>
<gene>
    <name evidence="9 12" type="primary">rnz</name>
    <name evidence="13" type="ORF">ENM30_00125</name>
    <name evidence="12" type="ORF">ENT82_00475</name>
    <name evidence="11" type="ORF">ENU43_01355</name>
</gene>
<dbReference type="SMART" id="SM00849">
    <property type="entry name" value="Lactamase_B"/>
    <property type="match status" value="1"/>
</dbReference>
<feature type="domain" description="Metallo-beta-lactamase" evidence="10">
    <location>
        <begin position="18"/>
        <end position="207"/>
    </location>
</feature>
<keyword evidence="8 9" id="KW-0862">Zinc</keyword>
<evidence type="ECO:0000256" key="5">
    <source>
        <dbReference type="ARBA" id="ARBA00022723"/>
    </source>
</evidence>
<evidence type="ECO:0000256" key="4">
    <source>
        <dbReference type="ARBA" id="ARBA00022722"/>
    </source>
</evidence>
<dbReference type="CDD" id="cd07717">
    <property type="entry name" value="RNaseZ_ZiPD-like_MBL-fold"/>
    <property type="match status" value="1"/>
</dbReference>
<feature type="binding site" evidence="9">
    <location>
        <position position="265"/>
    </location>
    <ligand>
        <name>Zn(2+)</name>
        <dbReference type="ChEBI" id="CHEBI:29105"/>
        <label>2</label>
        <note>catalytic</note>
    </ligand>
</feature>
<dbReference type="EMBL" id="DTCM01000014">
    <property type="protein sequence ID" value="HGL40302.1"/>
    <property type="molecule type" value="Genomic_DNA"/>
</dbReference>
<dbReference type="InterPro" id="IPR013471">
    <property type="entry name" value="RNase_Z/BN"/>
</dbReference>
<dbReference type="EMBL" id="DRXG01000002">
    <property type="protein sequence ID" value="HHN51699.1"/>
    <property type="molecule type" value="Genomic_DNA"/>
</dbReference>
<evidence type="ECO:0000256" key="8">
    <source>
        <dbReference type="ARBA" id="ARBA00022833"/>
    </source>
</evidence>
<feature type="binding site" evidence="9">
    <location>
        <position position="62"/>
    </location>
    <ligand>
        <name>Zn(2+)</name>
        <dbReference type="ChEBI" id="CHEBI:29105"/>
        <label>1</label>
        <note>catalytic</note>
    </ligand>
</feature>
<evidence type="ECO:0000256" key="6">
    <source>
        <dbReference type="ARBA" id="ARBA00022759"/>
    </source>
</evidence>
<feature type="binding site" evidence="9">
    <location>
        <position position="64"/>
    </location>
    <ligand>
        <name>Zn(2+)</name>
        <dbReference type="ChEBI" id="CHEBI:29105"/>
        <label>2</label>
        <note>catalytic</note>
    </ligand>
</feature>
<keyword evidence="5 9" id="KW-0479">Metal-binding</keyword>
<keyword evidence="3 9" id="KW-0819">tRNA processing</keyword>
<keyword evidence="6 9" id="KW-0255">Endonuclease</keyword>
<evidence type="ECO:0000313" key="13">
    <source>
        <dbReference type="EMBL" id="HHN51699.1"/>
    </source>
</evidence>
<dbReference type="PANTHER" id="PTHR46018:SF2">
    <property type="entry name" value="ZINC PHOSPHODIESTERASE ELAC PROTEIN 1"/>
    <property type="match status" value="1"/>
</dbReference>
<comment type="caution">
    <text evidence="12">The sequence shown here is derived from an EMBL/GenBank/DDBJ whole genome shotgun (WGS) entry which is preliminary data.</text>
</comment>
<keyword evidence="7 9" id="KW-0378">Hydrolase</keyword>
<comment type="cofactor">
    <cofactor evidence="9">
        <name>Zn(2+)</name>
        <dbReference type="ChEBI" id="CHEBI:29105"/>
    </cofactor>
    <text evidence="9">Binds 2 Zn(2+) ions.</text>
</comment>
<organism evidence="12">
    <name type="scientific">Caldiarchaeum subterraneum</name>
    <dbReference type="NCBI Taxonomy" id="311458"/>
    <lineage>
        <taxon>Archaea</taxon>
        <taxon>Nitrososphaerota</taxon>
        <taxon>Candidatus Caldarchaeales</taxon>
        <taxon>Candidatus Caldarchaeaceae</taxon>
        <taxon>Candidatus Caldarchaeum</taxon>
    </lineage>
</organism>
<dbReference type="Pfam" id="PF12706">
    <property type="entry name" value="Lactamase_B_2"/>
    <property type="match status" value="1"/>
</dbReference>
<dbReference type="GO" id="GO:0042802">
    <property type="term" value="F:identical protein binding"/>
    <property type="evidence" value="ECO:0007669"/>
    <property type="project" value="UniProtKB-ARBA"/>
</dbReference>
<evidence type="ECO:0000313" key="11">
    <source>
        <dbReference type="EMBL" id="HGL40302.1"/>
    </source>
</evidence>
<accession>A0A7C4I4A5</accession>
<dbReference type="InterPro" id="IPR036866">
    <property type="entry name" value="RibonucZ/Hydroxyglut_hydro"/>
</dbReference>
<name>A0A7C4I4A5_CALS0</name>
<feature type="binding site" evidence="9">
    <location>
        <position position="207"/>
    </location>
    <ligand>
        <name>Zn(2+)</name>
        <dbReference type="ChEBI" id="CHEBI:29105"/>
        <label>2</label>
        <note>catalytic</note>
    </ligand>
</feature>
<dbReference type="InterPro" id="IPR001279">
    <property type="entry name" value="Metallo-B-lactamas"/>
</dbReference>
<dbReference type="NCBIfam" id="TIGR02651">
    <property type="entry name" value="RNase_Z"/>
    <property type="match status" value="1"/>
</dbReference>
<evidence type="ECO:0000313" key="12">
    <source>
        <dbReference type="EMBL" id="HGN89594.1"/>
    </source>
</evidence>
<dbReference type="Pfam" id="PF23023">
    <property type="entry name" value="Anti-Pycsar_Apyc1"/>
    <property type="match status" value="1"/>
</dbReference>
<evidence type="ECO:0000256" key="7">
    <source>
        <dbReference type="ARBA" id="ARBA00022801"/>
    </source>
</evidence>
<feature type="active site" description="Proton acceptor" evidence="9">
    <location>
        <position position="64"/>
    </location>
</feature>
<sequence length="301" mass="33185">MRIVFLGTSGGMPTRRRGMPSVAIRVSKSILLMDCGEGTQRQFISSGLGVKPGFHIFLTHLHGDHVLGVPGLLFTLSMNGREKEVNIYGPKNTATLIKALTLPHLGTLNFAINVHELSPGDTVRIDTVTVTSFKTDHTINSLGYVVKEDDRPGKMRVEFLESLGVPRGPLWGRLQRGDAVEYGGRVITPEEALGPPRPGRKIVYTGDTRPCEEVVKAAQDADVLIHDATFDSSLREKAFEQGHSTAEDAAKTAAEASAKRLYLFHISPRYEDPEKLLIEARAFFPESYVAEDFETYLVPLR</sequence>
<dbReference type="FunFam" id="3.60.15.10:FF:000002">
    <property type="entry name" value="Ribonuclease Z"/>
    <property type="match status" value="1"/>
</dbReference>
<feature type="binding site" evidence="9">
    <location>
        <position position="207"/>
    </location>
    <ligand>
        <name>Zn(2+)</name>
        <dbReference type="ChEBI" id="CHEBI:29105"/>
        <label>1</label>
        <note>catalytic</note>
    </ligand>
</feature>
<evidence type="ECO:0000256" key="9">
    <source>
        <dbReference type="HAMAP-Rule" id="MF_01818"/>
    </source>
</evidence>
<reference evidence="12" key="1">
    <citation type="journal article" date="2020" name="mSystems">
        <title>Genome- and Community-Level Interaction Insights into Carbon Utilization and Element Cycling Functions of Hydrothermarchaeota in Hydrothermal Sediment.</title>
        <authorList>
            <person name="Zhou Z."/>
            <person name="Liu Y."/>
            <person name="Xu W."/>
            <person name="Pan J."/>
            <person name="Luo Z.H."/>
            <person name="Li M."/>
        </authorList>
    </citation>
    <scope>NUCLEOTIDE SEQUENCE [LARGE SCALE GENOMIC DNA]</scope>
    <source>
        <strain evidence="13">SpSt-1073</strain>
        <strain evidence="12">SpSt-613</strain>
        <strain evidence="11">SpSt-669</strain>
    </source>
</reference>